<dbReference type="InterPro" id="IPR000300">
    <property type="entry name" value="IPPc"/>
</dbReference>
<dbReference type="SMART" id="SM00324">
    <property type="entry name" value="RhoGAP"/>
    <property type="match status" value="1"/>
</dbReference>
<dbReference type="InterPro" id="IPR008936">
    <property type="entry name" value="Rho_GTPase_activation_prot"/>
</dbReference>
<evidence type="ECO:0000256" key="5">
    <source>
        <dbReference type="SAM" id="MobiDB-lite"/>
    </source>
</evidence>
<dbReference type="SUPFAM" id="SSF56219">
    <property type="entry name" value="DNase I-like"/>
    <property type="match status" value="1"/>
</dbReference>
<dbReference type="Gene3D" id="2.60.40.10">
    <property type="entry name" value="Immunoglobulins"/>
    <property type="match status" value="1"/>
</dbReference>
<reference evidence="7 8" key="1">
    <citation type="submission" date="2019-01" db="EMBL/GenBank/DDBJ databases">
        <title>Draft genome sequence of Psathyrella aberdarensis IHI B618.</title>
        <authorList>
            <person name="Buettner E."/>
            <person name="Kellner H."/>
        </authorList>
    </citation>
    <scope>NUCLEOTIDE SEQUENCE [LARGE SCALE GENOMIC DNA]</scope>
    <source>
        <strain evidence="7 8">IHI B618</strain>
    </source>
</reference>
<dbReference type="Gene3D" id="3.60.10.10">
    <property type="entry name" value="Endonuclease/exonuclease/phosphatase"/>
    <property type="match status" value="1"/>
</dbReference>
<dbReference type="GO" id="GO:0007165">
    <property type="term" value="P:signal transduction"/>
    <property type="evidence" value="ECO:0007669"/>
    <property type="project" value="InterPro"/>
</dbReference>
<evidence type="ECO:0000256" key="4">
    <source>
        <dbReference type="ARBA" id="ARBA00023329"/>
    </source>
</evidence>
<keyword evidence="4" id="KW-0968">Cytoplasmic vesicle</keyword>
<evidence type="ECO:0000256" key="2">
    <source>
        <dbReference type="ARBA" id="ARBA00004580"/>
    </source>
</evidence>
<organism evidence="7 8">
    <name type="scientific">Candolleomyces aberdarensis</name>
    <dbReference type="NCBI Taxonomy" id="2316362"/>
    <lineage>
        <taxon>Eukaryota</taxon>
        <taxon>Fungi</taxon>
        <taxon>Dikarya</taxon>
        <taxon>Basidiomycota</taxon>
        <taxon>Agaricomycotina</taxon>
        <taxon>Agaricomycetes</taxon>
        <taxon>Agaricomycetidae</taxon>
        <taxon>Agaricales</taxon>
        <taxon>Agaricineae</taxon>
        <taxon>Psathyrellaceae</taxon>
        <taxon>Candolleomyces</taxon>
    </lineage>
</organism>
<dbReference type="SUPFAM" id="SSF48350">
    <property type="entry name" value="GTPase activation domain, GAP"/>
    <property type="match status" value="1"/>
</dbReference>
<accession>A0A4Q2DM17</accession>
<dbReference type="SMART" id="SM00128">
    <property type="entry name" value="IPPc"/>
    <property type="match status" value="1"/>
</dbReference>
<dbReference type="Proteomes" id="UP000290288">
    <property type="component" value="Unassembled WGS sequence"/>
</dbReference>
<comment type="caution">
    <text evidence="7">The sequence shown here is derived from an EMBL/GenBank/DDBJ whole genome shotgun (WGS) entry which is preliminary data.</text>
</comment>
<feature type="region of interest" description="Disordered" evidence="5">
    <location>
        <begin position="256"/>
        <end position="278"/>
    </location>
</feature>
<keyword evidence="3" id="KW-0967">Endosome</keyword>
<dbReference type="Gene3D" id="1.10.555.10">
    <property type="entry name" value="Rho GTPase activation protein"/>
    <property type="match status" value="1"/>
</dbReference>
<dbReference type="Pfam" id="PF00620">
    <property type="entry name" value="RhoGAP"/>
    <property type="match status" value="1"/>
</dbReference>
<dbReference type="Pfam" id="PF21310">
    <property type="entry name" value="OCRL-like_ASH"/>
    <property type="match status" value="1"/>
</dbReference>
<evidence type="ECO:0000256" key="3">
    <source>
        <dbReference type="ARBA" id="ARBA00022753"/>
    </source>
</evidence>
<evidence type="ECO:0000256" key="1">
    <source>
        <dbReference type="ARBA" id="ARBA00004146"/>
    </source>
</evidence>
<dbReference type="PROSITE" id="PS50238">
    <property type="entry name" value="RHOGAP"/>
    <property type="match status" value="1"/>
</dbReference>
<evidence type="ECO:0000313" key="8">
    <source>
        <dbReference type="Proteomes" id="UP000290288"/>
    </source>
</evidence>
<sequence>MQVNPIYQWKVTRARDPTSSANLWQLRDRHEPNEEKYSRSWKGDNSALSFFNGSIPLCVAITPAEGLQGDAQPVVFFTRNVQDLRELVAECKRLRETSEVESNVVINVSQTTTHFSWLRPYILKQISPSLLALIPPDLREVNKPLQERLSTSSAGQPGDDHRDIQTIRDEWVRSQARKACTTAKRSLRLRLGTFNVNGKLPSQDLSPWIQGTTIETQSTAETITSSLPTLPPVKSMSPLSLGEVVKNPFEWLKRKTSTSSSQASEKTAAEETIDPVDPDDIDPDVYVLGIQELDLSTEALLYSLGTAREDAWCRAVFASLGEKAEKYEKLTSKQLVGMLIVVIVKKTLKECFTDVKTTSAGAGILGVMGNKGATAVRLSFKAPGSTAPTIFTFVNAHLAAFDEMVDKRNLDFQDLSKRLVFEVAWPSEEDQELGYSLPTLTAYESDVLFWMGDLNYRIDIPDLELRRILRDDDWDNSDKCPALLRSDQLTKAQKQGKAFVGFMEHTISYLPTYRFSPGLGMDVLGYDLKEVDHLEGSHERKGLKIDNAYLDFGILKYQEPQVQVVKVTNTSKGPCAFRFVPVQNDAPIHPEWLSIEPQTGVLLPEHNAEITFTAYVDNAIAGKLNRQPNDLGGTLILHTLLGKDHFISISAEYEYTCFGNSLAFLTQLPGPIRSVKASTDLLDERHQKNAPTEIIRLVNWLMSNTANIDNVFLQPADEKLVVQIRDCLDTGDEFSWSAEDTTDPQVPLAFGAALLLLLDSLPEPVIPGILHPKSVEMSNRDEAFELLDAVHPAAVNVWISVTAFLHFMAKQASDEEHAQRLAGVFAPVLLRDDPTSLAPPVSPAKKERFLLYFIS</sequence>
<proteinExistence type="predicted"/>
<dbReference type="InterPro" id="IPR046985">
    <property type="entry name" value="IP5"/>
</dbReference>
<dbReference type="AlphaFoldDB" id="A0A4Q2DM17"/>
<evidence type="ECO:0000259" key="6">
    <source>
        <dbReference type="PROSITE" id="PS50238"/>
    </source>
</evidence>
<evidence type="ECO:0000313" key="7">
    <source>
        <dbReference type="EMBL" id="RXW20232.1"/>
    </source>
</evidence>
<dbReference type="InterPro" id="IPR036691">
    <property type="entry name" value="Endo/exonu/phosph_ase_sf"/>
</dbReference>
<dbReference type="PANTHER" id="PTHR11200:SF300">
    <property type="entry name" value="TYPE II INOSITOL 1,4,5-TRISPHOSPHATE 5-PHOSPHATASE"/>
    <property type="match status" value="1"/>
</dbReference>
<dbReference type="OrthoDB" id="7862313at2759"/>
<dbReference type="GO" id="GO:0046856">
    <property type="term" value="P:phosphatidylinositol dephosphorylation"/>
    <property type="evidence" value="ECO:0007669"/>
    <property type="project" value="InterPro"/>
</dbReference>
<dbReference type="PANTHER" id="PTHR11200">
    <property type="entry name" value="INOSITOL 5-PHOSPHATASE"/>
    <property type="match status" value="1"/>
</dbReference>
<dbReference type="GO" id="GO:0004439">
    <property type="term" value="F:phosphatidylinositol-4,5-bisphosphate 5-phosphatase activity"/>
    <property type="evidence" value="ECO:0007669"/>
    <property type="project" value="TreeGrafter"/>
</dbReference>
<dbReference type="EMBL" id="SDEE01000159">
    <property type="protein sequence ID" value="RXW20232.1"/>
    <property type="molecule type" value="Genomic_DNA"/>
</dbReference>
<dbReference type="GO" id="GO:0031901">
    <property type="term" value="C:early endosome membrane"/>
    <property type="evidence" value="ECO:0007669"/>
    <property type="project" value="UniProtKB-SubCell"/>
</dbReference>
<dbReference type="Pfam" id="PF22669">
    <property type="entry name" value="Exo_endo_phos2"/>
    <property type="match status" value="1"/>
</dbReference>
<feature type="domain" description="Rho-GAP" evidence="6">
    <location>
        <begin position="677"/>
        <end position="855"/>
    </location>
</feature>
<gene>
    <name evidence="7" type="ORF">EST38_g5620</name>
</gene>
<comment type="subcellular location">
    <subcellularLocation>
        <location evidence="2">Cytoplasmic vesicle</location>
        <location evidence="2">Phagosome membrane</location>
    </subcellularLocation>
    <subcellularLocation>
        <location evidence="1">Early endosome membrane</location>
    </subcellularLocation>
</comment>
<dbReference type="InterPro" id="IPR000198">
    <property type="entry name" value="RhoGAP_dom"/>
</dbReference>
<name>A0A4Q2DM17_9AGAR</name>
<dbReference type="STRING" id="2316362.A0A4Q2DM17"/>
<dbReference type="InterPro" id="IPR013783">
    <property type="entry name" value="Ig-like_fold"/>
</dbReference>
<keyword evidence="8" id="KW-1185">Reference proteome</keyword>
<dbReference type="InterPro" id="IPR048869">
    <property type="entry name" value="OCRL-1_2_ASH"/>
</dbReference>
<protein>
    <recommendedName>
        <fullName evidence="6">Rho-GAP domain-containing protein</fullName>
    </recommendedName>
</protein>